<accession>A0A182Q3K5</accession>
<feature type="compositionally biased region" description="Polar residues" evidence="1">
    <location>
        <begin position="44"/>
        <end position="57"/>
    </location>
</feature>
<protein>
    <submittedName>
        <fullName evidence="2">Uncharacterized protein</fullName>
    </submittedName>
</protein>
<evidence type="ECO:0000256" key="1">
    <source>
        <dbReference type="SAM" id="MobiDB-lite"/>
    </source>
</evidence>
<organism evidence="2 3">
    <name type="scientific">Anopheles farauti</name>
    <dbReference type="NCBI Taxonomy" id="69004"/>
    <lineage>
        <taxon>Eukaryota</taxon>
        <taxon>Metazoa</taxon>
        <taxon>Ecdysozoa</taxon>
        <taxon>Arthropoda</taxon>
        <taxon>Hexapoda</taxon>
        <taxon>Insecta</taxon>
        <taxon>Pterygota</taxon>
        <taxon>Neoptera</taxon>
        <taxon>Endopterygota</taxon>
        <taxon>Diptera</taxon>
        <taxon>Nematocera</taxon>
        <taxon>Culicoidea</taxon>
        <taxon>Culicidae</taxon>
        <taxon>Anophelinae</taxon>
        <taxon>Anopheles</taxon>
    </lineage>
</organism>
<evidence type="ECO:0000313" key="3">
    <source>
        <dbReference type="Proteomes" id="UP000075886"/>
    </source>
</evidence>
<dbReference type="EMBL" id="AXCN02000134">
    <property type="status" value="NOT_ANNOTATED_CDS"/>
    <property type="molecule type" value="Genomic_DNA"/>
</dbReference>
<name>A0A182Q3K5_9DIPT</name>
<keyword evidence="3" id="KW-1185">Reference proteome</keyword>
<reference evidence="3" key="1">
    <citation type="submission" date="2014-01" db="EMBL/GenBank/DDBJ databases">
        <title>The Genome Sequence of Anopheles farauti FAR1 (V2).</title>
        <authorList>
            <consortium name="The Broad Institute Genomics Platform"/>
            <person name="Neafsey D.E."/>
            <person name="Besansky N."/>
            <person name="Howell P."/>
            <person name="Walton C."/>
            <person name="Young S.K."/>
            <person name="Zeng Q."/>
            <person name="Gargeya S."/>
            <person name="Fitzgerald M."/>
            <person name="Haas B."/>
            <person name="Abouelleil A."/>
            <person name="Allen A.W."/>
            <person name="Alvarado L."/>
            <person name="Arachchi H.M."/>
            <person name="Berlin A.M."/>
            <person name="Chapman S.B."/>
            <person name="Gainer-Dewar J."/>
            <person name="Goldberg J."/>
            <person name="Griggs A."/>
            <person name="Gujja S."/>
            <person name="Hansen M."/>
            <person name="Howarth C."/>
            <person name="Imamovic A."/>
            <person name="Ireland A."/>
            <person name="Larimer J."/>
            <person name="McCowan C."/>
            <person name="Murphy C."/>
            <person name="Pearson M."/>
            <person name="Poon T.W."/>
            <person name="Priest M."/>
            <person name="Roberts A."/>
            <person name="Saif S."/>
            <person name="Shea T."/>
            <person name="Sisk P."/>
            <person name="Sykes S."/>
            <person name="Wortman J."/>
            <person name="Nusbaum C."/>
            <person name="Birren B."/>
        </authorList>
    </citation>
    <scope>NUCLEOTIDE SEQUENCE [LARGE SCALE GENOMIC DNA]</scope>
    <source>
        <strain evidence="3">FAR1</strain>
    </source>
</reference>
<reference evidence="2" key="2">
    <citation type="submission" date="2020-05" db="UniProtKB">
        <authorList>
            <consortium name="EnsemblMetazoa"/>
        </authorList>
    </citation>
    <scope>IDENTIFICATION</scope>
    <source>
        <strain evidence="2">FAR1</strain>
    </source>
</reference>
<dbReference type="VEuPathDB" id="VectorBase:AFAF002388"/>
<dbReference type="EnsemblMetazoa" id="AFAF002388-RA">
    <property type="protein sequence ID" value="AFAF002388-PA"/>
    <property type="gene ID" value="AFAF002388"/>
</dbReference>
<proteinExistence type="predicted"/>
<dbReference type="AlphaFoldDB" id="A0A182Q3K5"/>
<dbReference type="Proteomes" id="UP000075886">
    <property type="component" value="Unassembled WGS sequence"/>
</dbReference>
<sequence>MDASATTTTTRTLIYRPRPPRSRRPRSLMNLTTLARRPRKRTRTIANTSSKSSSTPRRNVPCSIVCSTLSRAIRSASRTVLCRPALLSARLLRRFRSTSMFTAVMPLIPQLSCSSSRSARESTRT</sequence>
<feature type="compositionally biased region" description="Low complexity" evidence="1">
    <location>
        <begin position="1"/>
        <end position="16"/>
    </location>
</feature>
<feature type="region of interest" description="Disordered" evidence="1">
    <location>
        <begin position="1"/>
        <end position="59"/>
    </location>
</feature>
<evidence type="ECO:0000313" key="2">
    <source>
        <dbReference type="EnsemblMetazoa" id="AFAF002388-PA"/>
    </source>
</evidence>